<accession>A0A1A8RHS3</accession>
<dbReference type="GO" id="GO:0016301">
    <property type="term" value="F:kinase activity"/>
    <property type="evidence" value="ECO:0007669"/>
    <property type="project" value="UniProtKB-KW"/>
</dbReference>
<evidence type="ECO:0000313" key="1">
    <source>
        <dbReference type="EMBL" id="SBS05645.1"/>
    </source>
</evidence>
<keyword evidence="1" id="KW-0418">Kinase</keyword>
<feature type="non-terminal residue" evidence="1">
    <location>
        <position position="1"/>
    </location>
</feature>
<reference evidence="1" key="1">
    <citation type="submission" date="2016-05" db="EMBL/GenBank/DDBJ databases">
        <authorList>
            <person name="Lavstsen T."/>
            <person name="Jespersen J.S."/>
        </authorList>
    </citation>
    <scope>NUCLEOTIDE SEQUENCE</scope>
    <source>
        <tissue evidence="1">Brain</tissue>
    </source>
</reference>
<protein>
    <submittedName>
        <fullName evidence="1">A kinase (PRKA) interacting protein 1</fullName>
    </submittedName>
</protein>
<dbReference type="AlphaFoldDB" id="A0A1A8RHS3"/>
<gene>
    <name evidence="1" type="primary">AKIP1</name>
</gene>
<reference evidence="1" key="2">
    <citation type="submission" date="2016-06" db="EMBL/GenBank/DDBJ databases">
        <title>The genome of a short-lived fish provides insights into sex chromosome evolution and the genetic control of aging.</title>
        <authorList>
            <person name="Reichwald K."/>
            <person name="Felder M."/>
            <person name="Petzold A."/>
            <person name="Koch P."/>
            <person name="Groth M."/>
            <person name="Platzer M."/>
        </authorList>
    </citation>
    <scope>NUCLEOTIDE SEQUENCE</scope>
    <source>
        <tissue evidence="1">Brain</tissue>
    </source>
</reference>
<organism evidence="1">
    <name type="scientific">Nothobranchius rachovii</name>
    <name type="common">bluefin notho</name>
    <dbReference type="NCBI Taxonomy" id="451742"/>
    <lineage>
        <taxon>Eukaryota</taxon>
        <taxon>Metazoa</taxon>
        <taxon>Chordata</taxon>
        <taxon>Craniata</taxon>
        <taxon>Vertebrata</taxon>
        <taxon>Euteleostomi</taxon>
        <taxon>Actinopterygii</taxon>
        <taxon>Neopterygii</taxon>
        <taxon>Teleostei</taxon>
        <taxon>Neoteleostei</taxon>
        <taxon>Acanthomorphata</taxon>
        <taxon>Ovalentaria</taxon>
        <taxon>Atherinomorphae</taxon>
        <taxon>Cyprinodontiformes</taxon>
        <taxon>Nothobranchiidae</taxon>
        <taxon>Nothobranchius</taxon>
    </lineage>
</organism>
<feature type="non-terminal residue" evidence="1">
    <location>
        <position position="46"/>
    </location>
</feature>
<sequence length="46" mass="5350">SMTNILEPPAHEILESAIFQLRRLCLFIQRTHSELDDAFATITEFM</sequence>
<keyword evidence="1" id="KW-0808">Transferase</keyword>
<proteinExistence type="predicted"/>
<dbReference type="EMBL" id="HAEI01008666">
    <property type="protein sequence ID" value="SBS05645.1"/>
    <property type="molecule type" value="Transcribed_RNA"/>
</dbReference>
<name>A0A1A8RHS3_9TELE</name>